<feature type="region of interest" description="Disordered" evidence="4">
    <location>
        <begin position="261"/>
        <end position="298"/>
    </location>
</feature>
<feature type="compositionally biased region" description="Basic and acidic residues" evidence="4">
    <location>
        <begin position="1"/>
        <end position="13"/>
    </location>
</feature>
<sequence>MSADKKDAPKSDQVDDELSELLDSALEDFKKSDEAKKDDAKPDGTSSAAVVSNTNDAPVDAEEWSADFIQRTASQFEQNFASLLAGSDANVQLTPEFVQQKLQQMADAAQQVLENPAQVTDNSADFASSITQAIQGLNAGAEGLQAPMNEEDLMKIFGPGGSLGQENELLPFMQGMMQGLLSKEVLGPSLQDFVEKLPDYIEKNRATLAKEDIERYENQKKLMEEVLEELNKEQDSDSAEVKKDRFSKVLALMQKLQDYGQPPSELVGDVETPFNFDPQGNPVGLPNNTDVNPDCSIM</sequence>
<evidence type="ECO:0000313" key="5">
    <source>
        <dbReference type="EMBL" id="KAJ8917364.1"/>
    </source>
</evidence>
<accession>A0AAV8VT09</accession>
<dbReference type="InterPro" id="IPR006708">
    <property type="entry name" value="Pex19"/>
</dbReference>
<evidence type="ECO:0000256" key="2">
    <source>
        <dbReference type="ARBA" id="ARBA00029688"/>
    </source>
</evidence>
<keyword evidence="6" id="KW-1185">Reference proteome</keyword>
<feature type="compositionally biased region" description="Polar residues" evidence="4">
    <location>
        <begin position="44"/>
        <end position="56"/>
    </location>
</feature>
<dbReference type="EMBL" id="JANEYG010000034">
    <property type="protein sequence ID" value="KAJ8917364.1"/>
    <property type="molecule type" value="Genomic_DNA"/>
</dbReference>
<dbReference type="Proteomes" id="UP001159042">
    <property type="component" value="Unassembled WGS sequence"/>
</dbReference>
<dbReference type="GO" id="GO:0045046">
    <property type="term" value="P:protein import into peroxisome membrane"/>
    <property type="evidence" value="ECO:0007669"/>
    <property type="project" value="TreeGrafter"/>
</dbReference>
<dbReference type="InterPro" id="IPR038322">
    <property type="entry name" value="Pex19_C_sf"/>
</dbReference>
<proteinExistence type="inferred from homology"/>
<comment type="caution">
    <text evidence="5">The sequence shown here is derived from an EMBL/GenBank/DDBJ whole genome shotgun (WGS) entry which is preliminary data.</text>
</comment>
<dbReference type="GO" id="GO:0005778">
    <property type="term" value="C:peroxisomal membrane"/>
    <property type="evidence" value="ECO:0007669"/>
    <property type="project" value="TreeGrafter"/>
</dbReference>
<dbReference type="Pfam" id="PF04614">
    <property type="entry name" value="Pex19"/>
    <property type="match status" value="1"/>
</dbReference>
<dbReference type="Gene3D" id="1.20.120.900">
    <property type="entry name" value="Pex19, mPTS binding domain"/>
    <property type="match status" value="1"/>
</dbReference>
<evidence type="ECO:0000256" key="3">
    <source>
        <dbReference type="SAM" id="Coils"/>
    </source>
</evidence>
<feature type="region of interest" description="Disordered" evidence="4">
    <location>
        <begin position="1"/>
        <end position="57"/>
    </location>
</feature>
<comment type="similarity">
    <text evidence="1">Belongs to the peroxin-19 family.</text>
</comment>
<organism evidence="5 6">
    <name type="scientific">Exocentrus adspersus</name>
    <dbReference type="NCBI Taxonomy" id="1586481"/>
    <lineage>
        <taxon>Eukaryota</taxon>
        <taxon>Metazoa</taxon>
        <taxon>Ecdysozoa</taxon>
        <taxon>Arthropoda</taxon>
        <taxon>Hexapoda</taxon>
        <taxon>Insecta</taxon>
        <taxon>Pterygota</taxon>
        <taxon>Neoptera</taxon>
        <taxon>Endopterygota</taxon>
        <taxon>Coleoptera</taxon>
        <taxon>Polyphaga</taxon>
        <taxon>Cucujiformia</taxon>
        <taxon>Chrysomeloidea</taxon>
        <taxon>Cerambycidae</taxon>
        <taxon>Lamiinae</taxon>
        <taxon>Acanthocinini</taxon>
        <taxon>Exocentrus</taxon>
    </lineage>
</organism>
<dbReference type="PANTHER" id="PTHR12774">
    <property type="entry name" value="PEROXISOMAL BIOGENESIS FACTOR 19"/>
    <property type="match status" value="1"/>
</dbReference>
<evidence type="ECO:0000256" key="4">
    <source>
        <dbReference type="SAM" id="MobiDB-lite"/>
    </source>
</evidence>
<dbReference type="PANTHER" id="PTHR12774:SF2">
    <property type="entry name" value="PEROXISOMAL BIOGENESIS FACTOR 19"/>
    <property type="match status" value="1"/>
</dbReference>
<protein>
    <recommendedName>
        <fullName evidence="2">Peroxin-19</fullName>
    </recommendedName>
</protein>
<dbReference type="AlphaFoldDB" id="A0AAV8VT09"/>
<dbReference type="GO" id="GO:0033328">
    <property type="term" value="F:peroxisome membrane targeting sequence binding"/>
    <property type="evidence" value="ECO:0007669"/>
    <property type="project" value="TreeGrafter"/>
</dbReference>
<reference evidence="5 6" key="1">
    <citation type="journal article" date="2023" name="Insect Mol. Biol.">
        <title>Genome sequencing provides insights into the evolution of gene families encoding plant cell wall-degrading enzymes in longhorned beetles.</title>
        <authorList>
            <person name="Shin N.R."/>
            <person name="Okamura Y."/>
            <person name="Kirsch R."/>
            <person name="Pauchet Y."/>
        </authorList>
    </citation>
    <scope>NUCLEOTIDE SEQUENCE [LARGE SCALE GENOMIC DNA]</scope>
    <source>
        <strain evidence="5">EAD_L_NR</strain>
    </source>
</reference>
<keyword evidence="3" id="KW-0175">Coiled coil</keyword>
<name>A0AAV8VT09_9CUCU</name>
<feature type="coiled-coil region" evidence="3">
    <location>
        <begin position="206"/>
        <end position="240"/>
    </location>
</feature>
<evidence type="ECO:0000256" key="1">
    <source>
        <dbReference type="ARBA" id="ARBA00006326"/>
    </source>
</evidence>
<evidence type="ECO:0000313" key="6">
    <source>
        <dbReference type="Proteomes" id="UP001159042"/>
    </source>
</evidence>
<feature type="compositionally biased region" description="Basic and acidic residues" evidence="4">
    <location>
        <begin position="27"/>
        <end position="42"/>
    </location>
</feature>
<gene>
    <name evidence="5" type="ORF">NQ315_002388</name>
</gene>